<feature type="domain" description="Beta-galactosidase galactose-binding" evidence="8">
    <location>
        <begin position="554"/>
        <end position="613"/>
    </location>
</feature>
<dbReference type="SUPFAM" id="SSF51445">
    <property type="entry name" value="(Trans)glycosidases"/>
    <property type="match status" value="1"/>
</dbReference>
<dbReference type="PROSITE" id="PS01182">
    <property type="entry name" value="GLYCOSYL_HYDROL_F35"/>
    <property type="match status" value="1"/>
</dbReference>
<dbReference type="STRING" id="10116.ENSRNOP00000034826"/>
<reference evidence="9" key="3">
    <citation type="submission" date="2025-09" db="UniProtKB">
        <authorList>
            <consortium name="Ensembl"/>
        </authorList>
    </citation>
    <scope>IDENTIFICATION</scope>
    <source>
        <strain evidence="9">Brown Norway</strain>
    </source>
</reference>
<evidence type="ECO:0000256" key="4">
    <source>
        <dbReference type="RuleBase" id="RU000675"/>
    </source>
</evidence>
<reference evidence="9" key="1">
    <citation type="submission" date="2024-01" db="EMBL/GenBank/DDBJ databases">
        <title>GRCr8: a new rat reference genome assembly contstructed from accurate long reads and long range scaffolding.</title>
        <authorList>
            <person name="Doris P.A."/>
            <person name="Kalbfleisch T."/>
            <person name="Li K."/>
            <person name="Howe K."/>
            <person name="Wood J."/>
        </authorList>
    </citation>
    <scope>NUCLEOTIDE SEQUENCE [LARGE SCALE GENOMIC DNA]</scope>
    <source>
        <strain evidence="9">Brown Norway</strain>
    </source>
</reference>
<dbReference type="Pfam" id="PF21317">
    <property type="entry name" value="BetaGal_ABD_1"/>
    <property type="match status" value="1"/>
</dbReference>
<dbReference type="InterPro" id="IPR031330">
    <property type="entry name" value="Gly_Hdrlase_35_cat"/>
</dbReference>
<dbReference type="GeneTree" id="ENSGT00950000182942"/>
<proteinExistence type="inferred from homology"/>
<dbReference type="Pfam" id="PF01301">
    <property type="entry name" value="Glyco_hydro_35"/>
    <property type="match status" value="1"/>
</dbReference>
<accession>E9PSK3</accession>
<dbReference type="CTD" id="494244"/>
<organism evidence="9 10">
    <name type="scientific">Rattus norvegicus</name>
    <name type="common">Rat</name>
    <dbReference type="NCBI Taxonomy" id="10116"/>
    <lineage>
        <taxon>Eukaryota</taxon>
        <taxon>Metazoa</taxon>
        <taxon>Chordata</taxon>
        <taxon>Craniata</taxon>
        <taxon>Vertebrata</taxon>
        <taxon>Euteleostomi</taxon>
        <taxon>Mammalia</taxon>
        <taxon>Eutheria</taxon>
        <taxon>Euarchontoglires</taxon>
        <taxon>Glires</taxon>
        <taxon>Rodentia</taxon>
        <taxon>Myomorpha</taxon>
        <taxon>Muroidea</taxon>
        <taxon>Muridae</taxon>
        <taxon>Murinae</taxon>
        <taxon>Rattus</taxon>
    </lineage>
</organism>
<dbReference type="GO" id="GO:0004565">
    <property type="term" value="F:beta-galactosidase activity"/>
    <property type="evidence" value="ECO:0007669"/>
    <property type="project" value="UniProtKB-EC"/>
</dbReference>
<dbReference type="Proteomes" id="UP000002494">
    <property type="component" value="Chromosome 8"/>
</dbReference>
<dbReference type="EC" id="3.2.1.23" evidence="4"/>
<evidence type="ECO:0000259" key="8">
    <source>
        <dbReference type="Pfam" id="PF21467"/>
    </source>
</evidence>
<dbReference type="AlphaFoldDB" id="E9PSK3"/>
<dbReference type="eggNOG" id="KOG0496">
    <property type="taxonomic scope" value="Eukaryota"/>
</dbReference>
<dbReference type="Pfam" id="PF21467">
    <property type="entry name" value="BetaGal_gal-bd"/>
    <property type="match status" value="1"/>
</dbReference>
<reference evidence="9" key="2">
    <citation type="submission" date="2025-08" db="UniProtKB">
        <authorList>
            <consortium name="Ensembl"/>
        </authorList>
    </citation>
    <scope>IDENTIFICATION</scope>
    <source>
        <strain evidence="9">Brown Norway</strain>
    </source>
</reference>
<dbReference type="Gene3D" id="3.20.20.80">
    <property type="entry name" value="Glycosidases"/>
    <property type="match status" value="1"/>
</dbReference>
<dbReference type="KEGG" id="rno:494244"/>
<dbReference type="RefSeq" id="NP_001009524.2">
    <property type="nucleotide sequence ID" value="NM_001009524.2"/>
</dbReference>
<evidence type="ECO:0000313" key="9">
    <source>
        <dbReference type="Ensembl" id="ENSRNOP00000034826.4"/>
    </source>
</evidence>
<dbReference type="GeneID" id="494244"/>
<keyword evidence="10" id="KW-1185">Reference proteome</keyword>
<evidence type="ECO:0000259" key="6">
    <source>
        <dbReference type="Pfam" id="PF01301"/>
    </source>
</evidence>
<dbReference type="Ensembl" id="ENSRNOT00000037757.6">
    <property type="protein sequence ID" value="ENSRNOP00000034826.4"/>
    <property type="gene ID" value="ENSRNOG00000032461.5"/>
</dbReference>
<evidence type="ECO:0000259" key="7">
    <source>
        <dbReference type="Pfam" id="PF21317"/>
    </source>
</evidence>
<evidence type="ECO:0000313" key="11">
    <source>
        <dbReference type="RGD" id="1359233"/>
    </source>
</evidence>
<dbReference type="PANTHER" id="PTHR23421">
    <property type="entry name" value="BETA-GALACTOSIDASE RELATED"/>
    <property type="match status" value="1"/>
</dbReference>
<dbReference type="RGD" id="1359233">
    <property type="gene designation" value="Bin2a"/>
</dbReference>
<dbReference type="InterPro" id="IPR026283">
    <property type="entry name" value="B-gal_1-like"/>
</dbReference>
<dbReference type="PIRSF" id="PIRSF006336">
    <property type="entry name" value="B-gal"/>
    <property type="match status" value="1"/>
</dbReference>
<evidence type="ECO:0000256" key="1">
    <source>
        <dbReference type="ARBA" id="ARBA00009809"/>
    </source>
</evidence>
<dbReference type="InterPro" id="IPR048913">
    <property type="entry name" value="BetaGal_gal-bd"/>
</dbReference>
<evidence type="ECO:0000313" key="10">
    <source>
        <dbReference type="Proteomes" id="UP000002494"/>
    </source>
</evidence>
<dbReference type="PRINTS" id="PR00742">
    <property type="entry name" value="GLHYDRLASE35"/>
</dbReference>
<dbReference type="InterPro" id="IPR048912">
    <property type="entry name" value="BetaGal1-like_ABD1"/>
</dbReference>
<dbReference type="InterPro" id="IPR019801">
    <property type="entry name" value="Glyco_hydro_35_CS"/>
</dbReference>
<dbReference type="InterPro" id="IPR001944">
    <property type="entry name" value="Glycoside_Hdrlase_35"/>
</dbReference>
<dbReference type="GO" id="GO:0005975">
    <property type="term" value="P:carbohydrate metabolic process"/>
    <property type="evidence" value="ECO:0007669"/>
    <property type="project" value="InterPro"/>
</dbReference>
<feature type="domain" description="Glycoside hydrolase 35 catalytic" evidence="6">
    <location>
        <begin position="57"/>
        <end position="368"/>
    </location>
</feature>
<dbReference type="FunFam" id="3.20.20.80:FF:000036">
    <property type="entry name" value="Beta-galactosidase"/>
    <property type="match status" value="1"/>
</dbReference>
<dbReference type="Gene3D" id="2.60.120.260">
    <property type="entry name" value="Galactose-binding domain-like"/>
    <property type="match status" value="2"/>
</dbReference>
<keyword evidence="2 4" id="KW-0378">Hydrolase</keyword>
<dbReference type="PaxDb" id="10116-ENSRNOP00000034826"/>
<comment type="similarity">
    <text evidence="1 5">Belongs to the glycosyl hydrolase 35 family.</text>
</comment>
<dbReference type="FunFam" id="2.60.120.260:FF:000049">
    <property type="entry name" value="Beta-galactosidase"/>
    <property type="match status" value="1"/>
</dbReference>
<comment type="catalytic activity">
    <reaction evidence="4">
        <text>Hydrolysis of terminal non-reducing beta-D-galactose residues in beta-D-galactosides.</text>
        <dbReference type="EC" id="3.2.1.23"/>
    </reaction>
</comment>
<evidence type="ECO:0000256" key="2">
    <source>
        <dbReference type="ARBA" id="ARBA00022801"/>
    </source>
</evidence>
<sequence>MSMWTFLGRPECILCLSSTLGVMAFLSNNQLPRLNQSHLTPLWLLTRRVGLKVKDSQFTLEGFPFRIISGAIDYFRVPRQNWRQSLRKMQACGFNTLTTHIPWNLHEPTMGRFQFIENMDLVAFITMASETGLWVILCPGPYIGGDIDLGGLPSWLLKDPKMKLRTTYKGFTKAMNRYFNNLIPRIAQLQYNKGGPIIAVQVENEYGSYYMDKKYMEYVKTALVSRGIDELLMTADDGVSLRKGHLQNVLATVRMKNINKETYEDFKFIQGRSPILMTVYTTNSFDTWGALRQLGDPQMLMKDVREIFNLGFSLNFYMFQGGTNFGLIGGAQSAEGYTPVVTSYDYCALITENGDYTPEYQEFQRFFHSVTDFSPLTRPKATLTFAYQPLTLLYYMTLWEVLPYLVKTTKSSRPLSMEQLTVNGRSGQSFGYILYETTIFNGGLLTSRGHIQDRAQVFLDKDYVGLLDRSNKELLLYKDLTKKTQTLRILVENQGRLTSGQDMNKERKGLTGDIYLDKSPLRPFKIYSLEMGNVFIQREFPKYWKTATSPVMGPAFFLSHLKAGDPPQDTFIQVKDWGKGVIAINGRSLGRYWNIGPQETIFVPGSWLHPGVNTIIMFEELKGGVKIHFTSRAHLGH</sequence>
<evidence type="ECO:0000256" key="3">
    <source>
        <dbReference type="ARBA" id="ARBA00023295"/>
    </source>
</evidence>
<dbReference type="InterPro" id="IPR017853">
    <property type="entry name" value="GH"/>
</dbReference>
<dbReference type="AGR" id="RGD:1359233"/>
<name>E9PSK3_RAT</name>
<dbReference type="SUPFAM" id="SSF49785">
    <property type="entry name" value="Galactose-binding domain-like"/>
    <property type="match status" value="1"/>
</dbReference>
<dbReference type="InParanoid" id="E9PSK3"/>
<dbReference type="PhylomeDB" id="E9PSK3"/>
<dbReference type="SMR" id="E9PSK3"/>
<dbReference type="Bgee" id="ENSRNOG00000032461">
    <property type="expression patterns" value="Expressed in pancreas and 2 other cell types or tissues"/>
</dbReference>
<gene>
    <name evidence="9 11" type="primary">Bin2a</name>
</gene>
<evidence type="ECO:0000256" key="5">
    <source>
        <dbReference type="RuleBase" id="RU003679"/>
    </source>
</evidence>
<dbReference type="InterPro" id="IPR008979">
    <property type="entry name" value="Galactose-bd-like_sf"/>
</dbReference>
<protein>
    <recommendedName>
        <fullName evidence="4">Beta-galactosidase</fullName>
        <ecNumber evidence="4">3.2.1.23</ecNumber>
    </recommendedName>
</protein>
<keyword evidence="3 4" id="KW-0326">Glycosidase</keyword>
<feature type="domain" description="Beta-galactosidase 1-like first all-beta" evidence="7">
    <location>
        <begin position="414"/>
        <end position="530"/>
    </location>
</feature>
<dbReference type="HOGENOM" id="CLU_007853_7_2_1"/>